<keyword evidence="3" id="KW-0813">Transport</keyword>
<feature type="transmembrane region" description="Helical" evidence="8">
    <location>
        <begin position="311"/>
        <end position="333"/>
    </location>
</feature>
<dbReference type="InterPro" id="IPR020846">
    <property type="entry name" value="MFS_dom"/>
</dbReference>
<feature type="transmembrane region" description="Helical" evidence="8">
    <location>
        <begin position="97"/>
        <end position="118"/>
    </location>
</feature>
<evidence type="ECO:0000313" key="10">
    <source>
        <dbReference type="EMBL" id="VEU23302.1"/>
    </source>
</evidence>
<keyword evidence="11" id="KW-1185">Reference proteome</keyword>
<feature type="transmembrane region" description="Helical" evidence="8">
    <location>
        <begin position="219"/>
        <end position="242"/>
    </location>
</feature>
<dbReference type="InterPro" id="IPR005828">
    <property type="entry name" value="MFS_sugar_transport-like"/>
</dbReference>
<sequence>MSNHSEPIDADSTQEPHPQEKAPVELPDGGANNYLRLKDVTPKLEKYWFQYPYLLKLNILILGGVFAQVVSGYDGSLLNGMQSLDVWQNYFNTPQGAMLGTITNGLTIGTLISTPFVWILCERIGRRRSLIIGCLTIVLGGFIQAFATSTGMFVGGRIIIGIGGCLSQTAASPLVAECSYPPQRPIMTALLLVWWNLGSFVAALVTWGPYNGGLRTNNWAWRLPSLLQIFFPCCQIVLGYFGPESPRWLVDKNREDEALEMLAKYHANGDTSSPLVLYEMGEIRAAVELEKESKSSSWLEWFKSKQMFHRFFICCAVPAIWQLCGNALVSYYLHLVLDTVGLTDSVEQLKINLGLTVWTLFCGTLYSMVVDKFPRRSVLFVGFSTSCLTFVIWTILSALSEKGDYKNKGLAAGVVTMIYLFNTANTINVPIAVTYVMEIAPYNMRAKASTLYQLWGNVAGLFNNYVNPIGLANIHWKYYIVWPVWILVHITVVYFFFPETYGLSLEEVDEVFMSKEEIAARNQKQAEIIEDSNFEKKEQTEQID</sequence>
<dbReference type="OrthoDB" id="6133115at2759"/>
<dbReference type="PANTHER" id="PTHR48022:SF24">
    <property type="entry name" value="HEXOSE TRANSPORTER PROTEIN (AFU_ORTHOLOGUE AFUA_8G04480)"/>
    <property type="match status" value="1"/>
</dbReference>
<feature type="transmembrane region" description="Helical" evidence="8">
    <location>
        <begin position="416"/>
        <end position="437"/>
    </location>
</feature>
<feature type="domain" description="Major facilitator superfamily (MFS) profile" evidence="9">
    <location>
        <begin position="60"/>
        <end position="501"/>
    </location>
</feature>
<dbReference type="InterPro" id="IPR036259">
    <property type="entry name" value="MFS_trans_sf"/>
</dbReference>
<feature type="transmembrane region" description="Helical" evidence="8">
    <location>
        <begin position="353"/>
        <end position="370"/>
    </location>
</feature>
<gene>
    <name evidence="10" type="ORF">BRENAR_LOCUS4033</name>
</gene>
<evidence type="ECO:0000256" key="7">
    <source>
        <dbReference type="SAM" id="MobiDB-lite"/>
    </source>
</evidence>
<feature type="region of interest" description="Disordered" evidence="7">
    <location>
        <begin position="1"/>
        <end position="30"/>
    </location>
</feature>
<dbReference type="EMBL" id="CAACVR010000043">
    <property type="protein sequence ID" value="VEU23302.1"/>
    <property type="molecule type" value="Genomic_DNA"/>
</dbReference>
<protein>
    <submittedName>
        <fullName evidence="10">DEKNAAC104428</fullName>
    </submittedName>
</protein>
<evidence type="ECO:0000256" key="5">
    <source>
        <dbReference type="ARBA" id="ARBA00022989"/>
    </source>
</evidence>
<dbReference type="GO" id="GO:0016020">
    <property type="term" value="C:membrane"/>
    <property type="evidence" value="ECO:0007669"/>
    <property type="project" value="UniProtKB-SubCell"/>
</dbReference>
<keyword evidence="6 8" id="KW-0472">Membrane</keyword>
<accession>A0A448YQV7</accession>
<dbReference type="STRING" id="13370.A0A448YQV7"/>
<feature type="transmembrane region" description="Helical" evidence="8">
    <location>
        <begin position="130"/>
        <end position="147"/>
    </location>
</feature>
<feature type="transmembrane region" description="Helical" evidence="8">
    <location>
        <begin position="153"/>
        <end position="176"/>
    </location>
</feature>
<proteinExistence type="inferred from homology"/>
<keyword evidence="5 8" id="KW-1133">Transmembrane helix</keyword>
<dbReference type="GO" id="GO:0005351">
    <property type="term" value="F:carbohydrate:proton symporter activity"/>
    <property type="evidence" value="ECO:0007669"/>
    <property type="project" value="TreeGrafter"/>
</dbReference>
<evidence type="ECO:0000256" key="2">
    <source>
        <dbReference type="ARBA" id="ARBA00010992"/>
    </source>
</evidence>
<feature type="transmembrane region" description="Helical" evidence="8">
    <location>
        <begin position="53"/>
        <end position="73"/>
    </location>
</feature>
<evidence type="ECO:0000256" key="3">
    <source>
        <dbReference type="ARBA" id="ARBA00022448"/>
    </source>
</evidence>
<feature type="transmembrane region" description="Helical" evidence="8">
    <location>
        <begin position="478"/>
        <end position="497"/>
    </location>
</feature>
<name>A0A448YQV7_BRENA</name>
<dbReference type="Gene3D" id="1.20.1250.20">
    <property type="entry name" value="MFS general substrate transporter like domains"/>
    <property type="match status" value="1"/>
</dbReference>
<evidence type="ECO:0000256" key="1">
    <source>
        <dbReference type="ARBA" id="ARBA00004141"/>
    </source>
</evidence>
<feature type="transmembrane region" description="Helical" evidence="8">
    <location>
        <begin position="188"/>
        <end position="207"/>
    </location>
</feature>
<organism evidence="10 11">
    <name type="scientific">Brettanomyces naardenensis</name>
    <name type="common">Yeast</name>
    <dbReference type="NCBI Taxonomy" id="13370"/>
    <lineage>
        <taxon>Eukaryota</taxon>
        <taxon>Fungi</taxon>
        <taxon>Dikarya</taxon>
        <taxon>Ascomycota</taxon>
        <taxon>Saccharomycotina</taxon>
        <taxon>Pichiomycetes</taxon>
        <taxon>Pichiales</taxon>
        <taxon>Pichiaceae</taxon>
        <taxon>Brettanomyces</taxon>
    </lineage>
</organism>
<dbReference type="InterPro" id="IPR050360">
    <property type="entry name" value="MFS_Sugar_Transporters"/>
</dbReference>
<dbReference type="SUPFAM" id="SSF103473">
    <property type="entry name" value="MFS general substrate transporter"/>
    <property type="match status" value="1"/>
</dbReference>
<comment type="subcellular location">
    <subcellularLocation>
        <location evidence="1">Membrane</location>
        <topology evidence="1">Multi-pass membrane protein</topology>
    </subcellularLocation>
</comment>
<dbReference type="FunFam" id="1.20.1250.20:FF:000134">
    <property type="entry name" value="MFS sugar transporter protein"/>
    <property type="match status" value="1"/>
</dbReference>
<reference evidence="10 11" key="1">
    <citation type="submission" date="2018-12" db="EMBL/GenBank/DDBJ databases">
        <authorList>
            <person name="Tiukova I."/>
            <person name="Dainat J."/>
        </authorList>
    </citation>
    <scope>NUCLEOTIDE SEQUENCE [LARGE SCALE GENOMIC DNA]</scope>
</reference>
<comment type="similarity">
    <text evidence="2">Belongs to the major facilitator superfamily. Sugar transporter (TC 2.A.1.1) family.</text>
</comment>
<dbReference type="PANTHER" id="PTHR48022">
    <property type="entry name" value="PLASTIDIC GLUCOSE TRANSPORTER 4"/>
    <property type="match status" value="1"/>
</dbReference>
<keyword evidence="4 8" id="KW-0812">Transmembrane</keyword>
<evidence type="ECO:0000313" key="11">
    <source>
        <dbReference type="Proteomes" id="UP000290900"/>
    </source>
</evidence>
<evidence type="ECO:0000256" key="6">
    <source>
        <dbReference type="ARBA" id="ARBA00023136"/>
    </source>
</evidence>
<feature type="transmembrane region" description="Helical" evidence="8">
    <location>
        <begin position="377"/>
        <end position="396"/>
    </location>
</feature>
<dbReference type="AlphaFoldDB" id="A0A448YQV7"/>
<dbReference type="Proteomes" id="UP000290900">
    <property type="component" value="Unassembled WGS sequence"/>
</dbReference>
<feature type="compositionally biased region" description="Polar residues" evidence="7">
    <location>
        <begin position="1"/>
        <end position="16"/>
    </location>
</feature>
<dbReference type="PROSITE" id="PS50850">
    <property type="entry name" value="MFS"/>
    <property type="match status" value="1"/>
</dbReference>
<evidence type="ECO:0000256" key="4">
    <source>
        <dbReference type="ARBA" id="ARBA00022692"/>
    </source>
</evidence>
<dbReference type="Pfam" id="PF00083">
    <property type="entry name" value="Sugar_tr"/>
    <property type="match status" value="1"/>
</dbReference>
<evidence type="ECO:0000256" key="8">
    <source>
        <dbReference type="SAM" id="Phobius"/>
    </source>
</evidence>
<evidence type="ECO:0000259" key="9">
    <source>
        <dbReference type="PROSITE" id="PS50850"/>
    </source>
</evidence>
<dbReference type="InParanoid" id="A0A448YQV7"/>